<dbReference type="Proteomes" id="UP001152797">
    <property type="component" value="Unassembled WGS sequence"/>
</dbReference>
<dbReference type="AlphaFoldDB" id="A0A9P1CP14"/>
<evidence type="ECO:0000313" key="4">
    <source>
        <dbReference type="Proteomes" id="UP001152797"/>
    </source>
</evidence>
<feature type="region of interest" description="Disordered" evidence="1">
    <location>
        <begin position="257"/>
        <end position="288"/>
    </location>
</feature>
<keyword evidence="4" id="KW-1185">Reference proteome</keyword>
<name>A0A9P1CP14_9DINO</name>
<dbReference type="EMBL" id="CAMXCT030002111">
    <property type="protein sequence ID" value="CAL4783011.1"/>
    <property type="molecule type" value="Genomic_DNA"/>
</dbReference>
<reference evidence="2" key="1">
    <citation type="submission" date="2022-10" db="EMBL/GenBank/DDBJ databases">
        <authorList>
            <person name="Chen Y."/>
            <person name="Dougan E. K."/>
            <person name="Chan C."/>
            <person name="Rhodes N."/>
            <person name="Thang M."/>
        </authorList>
    </citation>
    <scope>NUCLEOTIDE SEQUENCE</scope>
</reference>
<feature type="non-terminal residue" evidence="2">
    <location>
        <position position="288"/>
    </location>
</feature>
<comment type="caution">
    <text evidence="2">The sequence shown here is derived from an EMBL/GenBank/DDBJ whole genome shotgun (WGS) entry which is preliminary data.</text>
</comment>
<reference evidence="3 4" key="2">
    <citation type="submission" date="2024-05" db="EMBL/GenBank/DDBJ databases">
        <authorList>
            <person name="Chen Y."/>
            <person name="Shah S."/>
            <person name="Dougan E. K."/>
            <person name="Thang M."/>
            <person name="Chan C."/>
        </authorList>
    </citation>
    <scope>NUCLEOTIDE SEQUENCE [LARGE SCALE GENOMIC DNA]</scope>
</reference>
<feature type="compositionally biased region" description="Polar residues" evidence="1">
    <location>
        <begin position="142"/>
        <end position="156"/>
    </location>
</feature>
<proteinExistence type="predicted"/>
<gene>
    <name evidence="2" type="ORF">C1SCF055_LOCUS22228</name>
</gene>
<feature type="compositionally biased region" description="Basic and acidic residues" evidence="1">
    <location>
        <begin position="25"/>
        <end position="34"/>
    </location>
</feature>
<sequence>MEEEPKHDEAFESLQSQSNHSEVTTQKRDIEKSNKAANSQNGGEPEHQPVAKRRRLTRRDMQQPMEIGGPSSVKIELADGVKVKKEKHAEQEIGFKRQDKEKMGLDDLWLKVHKKVNEQSLMTFPAANAAAENALKPPESESGINQVQTSAQQQLEPSAFGMEDASRSKADEDSANPEESSLDAFASHAATWAKQCLAFRSSKTWSPTRPCCPANFFLRLANETPSPPPPDAPACVLRLTGHGLRCLQRSHEKHDLHSMTFQSQAEASRTPLDMSPQEPTLDCDLSMQ</sequence>
<feature type="compositionally biased region" description="Polar residues" evidence="1">
    <location>
        <begin position="13"/>
        <end position="24"/>
    </location>
</feature>
<accession>A0A9P1CP14</accession>
<dbReference type="EMBL" id="CAMXCT010002111">
    <property type="protein sequence ID" value="CAI3995699.1"/>
    <property type="molecule type" value="Genomic_DNA"/>
</dbReference>
<protein>
    <submittedName>
        <fullName evidence="3">GST N-terminal domain-containing protein</fullName>
    </submittedName>
</protein>
<dbReference type="EMBL" id="CAMXCT020002111">
    <property type="protein sequence ID" value="CAL1149074.1"/>
    <property type="molecule type" value="Genomic_DNA"/>
</dbReference>
<dbReference type="OrthoDB" id="427764at2759"/>
<evidence type="ECO:0000256" key="1">
    <source>
        <dbReference type="SAM" id="MobiDB-lite"/>
    </source>
</evidence>
<feature type="compositionally biased region" description="Basic and acidic residues" evidence="1">
    <location>
        <begin position="1"/>
        <end position="10"/>
    </location>
</feature>
<organism evidence="2">
    <name type="scientific">Cladocopium goreaui</name>
    <dbReference type="NCBI Taxonomy" id="2562237"/>
    <lineage>
        <taxon>Eukaryota</taxon>
        <taxon>Sar</taxon>
        <taxon>Alveolata</taxon>
        <taxon>Dinophyceae</taxon>
        <taxon>Suessiales</taxon>
        <taxon>Symbiodiniaceae</taxon>
        <taxon>Cladocopium</taxon>
    </lineage>
</organism>
<evidence type="ECO:0000313" key="3">
    <source>
        <dbReference type="EMBL" id="CAL4783011.1"/>
    </source>
</evidence>
<feature type="region of interest" description="Disordered" evidence="1">
    <location>
        <begin position="129"/>
        <end position="181"/>
    </location>
</feature>
<feature type="region of interest" description="Disordered" evidence="1">
    <location>
        <begin position="1"/>
        <end position="72"/>
    </location>
</feature>
<evidence type="ECO:0000313" key="2">
    <source>
        <dbReference type="EMBL" id="CAI3995699.1"/>
    </source>
</evidence>